<dbReference type="PANTHER" id="PTHR43157">
    <property type="entry name" value="PHOSPHATIDYLINOSITOL-GLYCAN BIOSYNTHESIS CLASS F PROTEIN-RELATED"/>
    <property type="match status" value="1"/>
</dbReference>
<dbReference type="SUPFAM" id="SSF51735">
    <property type="entry name" value="NAD(P)-binding Rossmann-fold domains"/>
    <property type="match status" value="1"/>
</dbReference>
<keyword evidence="4" id="KW-1185">Reference proteome</keyword>
<proteinExistence type="predicted"/>
<protein>
    <submittedName>
        <fullName evidence="3">Short chain dehydrogenase</fullName>
    </submittedName>
</protein>
<reference evidence="4" key="1">
    <citation type="submission" date="2016-10" db="EMBL/GenBank/DDBJ databases">
        <authorList>
            <person name="Varghese N."/>
            <person name="Submissions S."/>
        </authorList>
    </citation>
    <scope>NUCLEOTIDE SEQUENCE [LARGE SCALE GENOMIC DNA]</scope>
    <source>
        <strain evidence="4">ATCC 25963</strain>
    </source>
</reference>
<dbReference type="GO" id="GO:0016491">
    <property type="term" value="F:oxidoreductase activity"/>
    <property type="evidence" value="ECO:0007669"/>
    <property type="project" value="UniProtKB-KW"/>
</dbReference>
<dbReference type="InterPro" id="IPR036291">
    <property type="entry name" value="NAD(P)-bd_dom_sf"/>
</dbReference>
<keyword evidence="1" id="KW-0560">Oxidoreductase</keyword>
<accession>A0A1I1UWR5</accession>
<evidence type="ECO:0000313" key="4">
    <source>
        <dbReference type="Proteomes" id="UP000199400"/>
    </source>
</evidence>
<organism evidence="3 4">
    <name type="scientific">Nannocystis exedens</name>
    <dbReference type="NCBI Taxonomy" id="54"/>
    <lineage>
        <taxon>Bacteria</taxon>
        <taxon>Pseudomonadati</taxon>
        <taxon>Myxococcota</taxon>
        <taxon>Polyangia</taxon>
        <taxon>Nannocystales</taxon>
        <taxon>Nannocystaceae</taxon>
        <taxon>Nannocystis</taxon>
    </lineage>
</organism>
<dbReference type="InterPro" id="IPR002347">
    <property type="entry name" value="SDR_fam"/>
</dbReference>
<dbReference type="EMBL" id="FOMX01000004">
    <property type="protein sequence ID" value="SFD75134.1"/>
    <property type="molecule type" value="Genomic_DNA"/>
</dbReference>
<keyword evidence="2" id="KW-1133">Transmembrane helix</keyword>
<dbReference type="AlphaFoldDB" id="A0A1I1UWR5"/>
<dbReference type="RefSeq" id="WP_096330118.1">
    <property type="nucleotide sequence ID" value="NZ_FOMX01000004.1"/>
</dbReference>
<dbReference type="OrthoDB" id="8444360at2"/>
<name>A0A1I1UWR5_9BACT</name>
<dbReference type="STRING" id="54.SAMN02745121_01357"/>
<keyword evidence="2" id="KW-0812">Transmembrane</keyword>
<dbReference type="PANTHER" id="PTHR43157:SF31">
    <property type="entry name" value="PHOSPHATIDYLINOSITOL-GLYCAN BIOSYNTHESIS CLASS F PROTEIN"/>
    <property type="match status" value="1"/>
</dbReference>
<feature type="transmembrane region" description="Helical" evidence="2">
    <location>
        <begin position="12"/>
        <end position="33"/>
    </location>
</feature>
<keyword evidence="2" id="KW-0472">Membrane</keyword>
<dbReference type="Gene3D" id="3.40.50.720">
    <property type="entry name" value="NAD(P)-binding Rossmann-like Domain"/>
    <property type="match status" value="1"/>
</dbReference>
<gene>
    <name evidence="3" type="ORF">SAMN02745121_01357</name>
</gene>
<sequence length="296" mass="32028">MDVMHDERPLRGLNFVFSGGTAGIGLTAATALARRGAALLLLGRDRERGERAVATVRAAGAAEAEFRAADLTTMAGVGRAIEAIGAWRPALHGLVHTAMTASMRRVDTADGFERAFGLQYLARYALNRGLLTALARSGDGRIVHVGAKAPAGLVPDLDDLQFERRRWSLLPALMSSQVLGYLHVQAAAQRWRDLPVTTSIACVGMTRTDTVREWPWYIRGLYRLFGTSTERSAANVVRLLTAADVRGMNGAILFDPGRFEATPLALDDALAQRTWELSDRLARSRGLVLPEAPDPG</sequence>
<dbReference type="Proteomes" id="UP000199400">
    <property type="component" value="Unassembled WGS sequence"/>
</dbReference>
<evidence type="ECO:0000313" key="3">
    <source>
        <dbReference type="EMBL" id="SFD75134.1"/>
    </source>
</evidence>
<dbReference type="Pfam" id="PF00106">
    <property type="entry name" value="adh_short"/>
    <property type="match status" value="1"/>
</dbReference>
<evidence type="ECO:0000256" key="1">
    <source>
        <dbReference type="ARBA" id="ARBA00023002"/>
    </source>
</evidence>
<evidence type="ECO:0000256" key="2">
    <source>
        <dbReference type="SAM" id="Phobius"/>
    </source>
</evidence>